<proteinExistence type="predicted"/>
<protein>
    <submittedName>
        <fullName evidence="3">Uncharacterized protein</fullName>
    </submittedName>
</protein>
<evidence type="ECO:0000256" key="1">
    <source>
        <dbReference type="SAM" id="Coils"/>
    </source>
</evidence>
<feature type="compositionally biased region" description="Basic and acidic residues" evidence="2">
    <location>
        <begin position="33"/>
        <end position="47"/>
    </location>
</feature>
<keyword evidence="1" id="KW-0175">Coiled coil</keyword>
<gene>
    <name evidence="3" type="ORF">JYU34_004034</name>
</gene>
<sequence length="288" mass="32205">MADETQPQIGGGEGLAEPPAQAEQNVTISPVDKPVDAPADKTEEKPVESPVEVKTADNPAPIAETKPGENNVAADVKTNWQEREAELLKKIDDLENVKNQAGIEKLKLELKVRTDEVQLLKARVAQLETELQAAISKPGSKNHEVIEAIKAQHEELLNKAKGMIFDKSKMVKNQELQIEALNTQVQSLKDINMITKDLLEMRNSEVKAMEDRFQAMDARFKAEKDRYSLVLKKAETSTGLNDDLKKEYMTQLGLFKELREKYDERVKALVAENEKLKEEIKAGSSNST</sequence>
<evidence type="ECO:0000256" key="2">
    <source>
        <dbReference type="SAM" id="MobiDB-lite"/>
    </source>
</evidence>
<keyword evidence="4" id="KW-1185">Reference proteome</keyword>
<feature type="region of interest" description="Disordered" evidence="2">
    <location>
        <begin position="1"/>
        <end position="71"/>
    </location>
</feature>
<reference evidence="3 4" key="1">
    <citation type="submission" date="2021-06" db="EMBL/GenBank/DDBJ databases">
        <title>A haploid diamondback moth (Plutella xylostella L.) genome assembly resolves 31 chromosomes and identifies a diamide resistance mutation.</title>
        <authorList>
            <person name="Ward C.M."/>
            <person name="Perry K.D."/>
            <person name="Baker G."/>
            <person name="Powis K."/>
            <person name="Heckel D.G."/>
            <person name="Baxter S.W."/>
        </authorList>
    </citation>
    <scope>NUCLEOTIDE SEQUENCE [LARGE SCALE GENOMIC DNA]</scope>
    <source>
        <strain evidence="3 4">LV</strain>
        <tissue evidence="3">Single pupa</tissue>
    </source>
</reference>
<name>A0ABQ7QX06_PLUXY</name>
<evidence type="ECO:0000313" key="4">
    <source>
        <dbReference type="Proteomes" id="UP000823941"/>
    </source>
</evidence>
<organism evidence="3 4">
    <name type="scientific">Plutella xylostella</name>
    <name type="common">Diamondback moth</name>
    <name type="synonym">Plutella maculipennis</name>
    <dbReference type="NCBI Taxonomy" id="51655"/>
    <lineage>
        <taxon>Eukaryota</taxon>
        <taxon>Metazoa</taxon>
        <taxon>Ecdysozoa</taxon>
        <taxon>Arthropoda</taxon>
        <taxon>Hexapoda</taxon>
        <taxon>Insecta</taxon>
        <taxon>Pterygota</taxon>
        <taxon>Neoptera</taxon>
        <taxon>Endopterygota</taxon>
        <taxon>Lepidoptera</taxon>
        <taxon>Glossata</taxon>
        <taxon>Ditrysia</taxon>
        <taxon>Yponomeutoidea</taxon>
        <taxon>Plutellidae</taxon>
        <taxon>Plutella</taxon>
    </lineage>
</organism>
<dbReference type="Proteomes" id="UP000823941">
    <property type="component" value="Chromosome 6"/>
</dbReference>
<comment type="caution">
    <text evidence="3">The sequence shown here is derived from an EMBL/GenBank/DDBJ whole genome shotgun (WGS) entry which is preliminary data.</text>
</comment>
<feature type="coiled-coil region" evidence="1">
    <location>
        <begin position="77"/>
        <end position="137"/>
    </location>
</feature>
<accession>A0ABQ7QX06</accession>
<feature type="coiled-coil region" evidence="1">
    <location>
        <begin position="259"/>
        <end position="286"/>
    </location>
</feature>
<dbReference type="EMBL" id="JAHIBW010000006">
    <property type="protein sequence ID" value="KAG7309575.1"/>
    <property type="molecule type" value="Genomic_DNA"/>
</dbReference>
<evidence type="ECO:0000313" key="3">
    <source>
        <dbReference type="EMBL" id="KAG7309575.1"/>
    </source>
</evidence>